<dbReference type="EMBL" id="MU004185">
    <property type="protein sequence ID" value="KAF2498276.1"/>
    <property type="molecule type" value="Genomic_DNA"/>
</dbReference>
<dbReference type="InterPro" id="IPR001245">
    <property type="entry name" value="Ser-Thr/Tyr_kinase_cat_dom"/>
</dbReference>
<evidence type="ECO:0000313" key="2">
    <source>
        <dbReference type="EMBL" id="KAF2498276.1"/>
    </source>
</evidence>
<protein>
    <recommendedName>
        <fullName evidence="1">Protein kinase domain-containing protein</fullName>
    </recommendedName>
</protein>
<evidence type="ECO:0000313" key="3">
    <source>
        <dbReference type="Proteomes" id="UP000799750"/>
    </source>
</evidence>
<dbReference type="Proteomes" id="UP000799750">
    <property type="component" value="Unassembled WGS sequence"/>
</dbReference>
<reference evidence="2" key="1">
    <citation type="journal article" date="2020" name="Stud. Mycol.">
        <title>101 Dothideomycetes genomes: a test case for predicting lifestyles and emergence of pathogens.</title>
        <authorList>
            <person name="Haridas S."/>
            <person name="Albert R."/>
            <person name="Binder M."/>
            <person name="Bloem J."/>
            <person name="Labutti K."/>
            <person name="Salamov A."/>
            <person name="Andreopoulos B."/>
            <person name="Baker S."/>
            <person name="Barry K."/>
            <person name="Bills G."/>
            <person name="Bluhm B."/>
            <person name="Cannon C."/>
            <person name="Castanera R."/>
            <person name="Culley D."/>
            <person name="Daum C."/>
            <person name="Ezra D."/>
            <person name="Gonzalez J."/>
            <person name="Henrissat B."/>
            <person name="Kuo A."/>
            <person name="Liang C."/>
            <person name="Lipzen A."/>
            <person name="Lutzoni F."/>
            <person name="Magnuson J."/>
            <person name="Mondo S."/>
            <person name="Nolan M."/>
            <person name="Ohm R."/>
            <person name="Pangilinan J."/>
            <person name="Park H.-J."/>
            <person name="Ramirez L."/>
            <person name="Alfaro M."/>
            <person name="Sun H."/>
            <person name="Tritt A."/>
            <person name="Yoshinaga Y."/>
            <person name="Zwiers L.-H."/>
            <person name="Turgeon B."/>
            <person name="Goodwin S."/>
            <person name="Spatafora J."/>
            <person name="Crous P."/>
            <person name="Grigoriev I."/>
        </authorList>
    </citation>
    <scope>NUCLEOTIDE SEQUENCE</scope>
    <source>
        <strain evidence="2">CBS 269.34</strain>
    </source>
</reference>
<dbReference type="PROSITE" id="PS50011">
    <property type="entry name" value="PROTEIN_KINASE_DOM"/>
    <property type="match status" value="1"/>
</dbReference>
<dbReference type="AlphaFoldDB" id="A0A6A6R195"/>
<accession>A0A6A6R195</accession>
<feature type="domain" description="Protein kinase" evidence="1">
    <location>
        <begin position="44"/>
        <end position="112"/>
    </location>
</feature>
<dbReference type="Pfam" id="PF07714">
    <property type="entry name" value="PK_Tyr_Ser-Thr"/>
    <property type="match status" value="1"/>
</dbReference>
<name>A0A6A6R195_9PEZI</name>
<dbReference type="SUPFAM" id="SSF56112">
    <property type="entry name" value="Protein kinase-like (PK-like)"/>
    <property type="match status" value="1"/>
</dbReference>
<keyword evidence="3" id="KW-1185">Reference proteome</keyword>
<sequence length="112" mass="13064">MPPVSDLVRDSRLKTRFSSKYTQHVFYVSGETPRQRKVRREERWERGESLGSGSFGTVWLEKLMAEQTNSKFRAVKEIRKVQRGSKAIDYSRELEAIAKFSHEKVNILTTTI</sequence>
<dbReference type="InterPro" id="IPR000719">
    <property type="entry name" value="Prot_kinase_dom"/>
</dbReference>
<evidence type="ECO:0000259" key="1">
    <source>
        <dbReference type="PROSITE" id="PS50011"/>
    </source>
</evidence>
<proteinExistence type="predicted"/>
<dbReference type="InterPro" id="IPR011009">
    <property type="entry name" value="Kinase-like_dom_sf"/>
</dbReference>
<dbReference type="OrthoDB" id="10252171at2759"/>
<dbReference type="GO" id="GO:0004672">
    <property type="term" value="F:protein kinase activity"/>
    <property type="evidence" value="ECO:0007669"/>
    <property type="project" value="InterPro"/>
</dbReference>
<gene>
    <name evidence="2" type="ORF">BU16DRAFT_558348</name>
</gene>
<dbReference type="GO" id="GO:0005524">
    <property type="term" value="F:ATP binding"/>
    <property type="evidence" value="ECO:0007669"/>
    <property type="project" value="InterPro"/>
</dbReference>
<dbReference type="Gene3D" id="3.30.200.20">
    <property type="entry name" value="Phosphorylase Kinase, domain 1"/>
    <property type="match status" value="1"/>
</dbReference>
<organism evidence="2 3">
    <name type="scientific">Lophium mytilinum</name>
    <dbReference type="NCBI Taxonomy" id="390894"/>
    <lineage>
        <taxon>Eukaryota</taxon>
        <taxon>Fungi</taxon>
        <taxon>Dikarya</taxon>
        <taxon>Ascomycota</taxon>
        <taxon>Pezizomycotina</taxon>
        <taxon>Dothideomycetes</taxon>
        <taxon>Pleosporomycetidae</taxon>
        <taxon>Mytilinidiales</taxon>
        <taxon>Mytilinidiaceae</taxon>
        <taxon>Lophium</taxon>
    </lineage>
</organism>